<dbReference type="PANTHER" id="PTHR13504">
    <property type="entry name" value="FIDO DOMAIN-CONTAINING PROTEIN DDB_G0283145"/>
    <property type="match status" value="1"/>
</dbReference>
<feature type="domain" description="Fido" evidence="4">
    <location>
        <begin position="146"/>
        <end position="280"/>
    </location>
</feature>
<keyword evidence="6" id="KW-1185">Reference proteome</keyword>
<dbReference type="HOGENOM" id="CLU_040460_3_1_14"/>
<evidence type="ECO:0000256" key="1">
    <source>
        <dbReference type="PIRSR" id="PIRSR640198-1"/>
    </source>
</evidence>
<evidence type="ECO:0000256" key="3">
    <source>
        <dbReference type="PIRSR" id="PIRSR640198-3"/>
    </source>
</evidence>
<dbReference type="InterPro" id="IPR036597">
    <property type="entry name" value="Fido-like_dom_sf"/>
</dbReference>
<feature type="site" description="Important for autoinhibition of adenylyltransferase activity" evidence="3">
    <location>
        <position position="96"/>
    </location>
</feature>
<dbReference type="Proteomes" id="UP000008712">
    <property type="component" value="Chromosome"/>
</dbReference>
<dbReference type="Gene3D" id="1.10.3290.10">
    <property type="entry name" value="Fido-like domain"/>
    <property type="match status" value="1"/>
</dbReference>
<keyword evidence="2" id="KW-0067">ATP-binding</keyword>
<keyword evidence="2" id="KW-0547">Nucleotide-binding</keyword>
<evidence type="ECO:0000313" key="6">
    <source>
        <dbReference type="Proteomes" id="UP000008712"/>
    </source>
</evidence>
<dbReference type="Pfam" id="PF02661">
    <property type="entry name" value="Fic"/>
    <property type="match status" value="1"/>
</dbReference>
<accession>E4PSJ8</accession>
<dbReference type="AlphaFoldDB" id="E4PSJ8"/>
<dbReference type="SUPFAM" id="SSF140931">
    <property type="entry name" value="Fic-like"/>
    <property type="match status" value="1"/>
</dbReference>
<dbReference type="PANTHER" id="PTHR13504:SF38">
    <property type="entry name" value="FIDO DOMAIN-CONTAINING PROTEIN"/>
    <property type="match status" value="1"/>
</dbReference>
<reference evidence="5 6" key="2">
    <citation type="journal article" date="2012" name="J. Bacteriol.">
        <title>Complete Genome Sequences of Mycoplasma leachii Strain PG50T and the Pathogenic Mycoplasma mycoides subsp. mycoides Small Colony Biotype Strain Gladysdale.</title>
        <authorList>
            <person name="Wise K.S."/>
            <person name="Calcutt M.J."/>
            <person name="Foecking M.F."/>
            <person name="Madupu R."/>
            <person name="Deboy R.T."/>
            <person name="Roske K."/>
            <person name="Hvinden M.L."/>
            <person name="Martin T.R."/>
            <person name="Durkin A.S."/>
            <person name="Glass J.I."/>
            <person name="Methe B.A."/>
        </authorList>
    </citation>
    <scope>NUCLEOTIDE SEQUENCE [LARGE SCALE GENOMIC DNA]</scope>
    <source>
        <strain evidence="6">DSM 21131 / NCTC 10133 / N29 / PG50</strain>
    </source>
</reference>
<name>E4PSJ8_MYCLG</name>
<dbReference type="KEGG" id="mlc:MSB_A0797"/>
<organism evidence="5 6">
    <name type="scientific">Mycoplasma leachii (strain DSM 21131 / NCTC 10133 / N29 / PG50)</name>
    <dbReference type="NCBI Taxonomy" id="880447"/>
    <lineage>
        <taxon>Bacteria</taxon>
        <taxon>Bacillati</taxon>
        <taxon>Mycoplasmatota</taxon>
        <taxon>Mollicutes</taxon>
        <taxon>Mycoplasmataceae</taxon>
        <taxon>Mycoplasma</taxon>
    </lineage>
</organism>
<dbReference type="OrthoDB" id="9813719at2"/>
<dbReference type="GO" id="GO:0005524">
    <property type="term" value="F:ATP binding"/>
    <property type="evidence" value="ECO:0007669"/>
    <property type="project" value="UniProtKB-KW"/>
</dbReference>
<feature type="binding site" evidence="2">
    <location>
        <begin position="258"/>
        <end position="259"/>
    </location>
    <ligand>
        <name>ATP</name>
        <dbReference type="ChEBI" id="CHEBI:30616"/>
    </ligand>
</feature>
<dbReference type="InterPro" id="IPR003812">
    <property type="entry name" value="Fido"/>
</dbReference>
<dbReference type="EMBL" id="CP002108">
    <property type="protein sequence ID" value="ADR23992.1"/>
    <property type="molecule type" value="Genomic_DNA"/>
</dbReference>
<dbReference type="InterPro" id="IPR040198">
    <property type="entry name" value="Fido_containing"/>
</dbReference>
<sequence length="308" mass="36759">MFISIQEASKKWKISENEILRLIEENKILDYTKENNEYKIPLDLDNPLDLLDVDLLELVDKRKKIVDSYKPLTEEETRRLYEDFLIEYTYNTNAIEGSTLTQIETYLVLKRGLTIDQKPLQYHLDAINHKEAFWFMVDLASKNIKINQKNIKNIHNLVLMNNRVNAGVYRNIPVFISGAKHDVSQPYMIESKLEQLLDWYRNSNEHIIKKIAKFHLDFETIHPFIDGNGRTGRLIINLELMKNGFYPIDIKYINRNLYYKAFDDYHLNNDMSTMINLIATYELMRLNFFIRVFKEREMTFKNNNKKTK</sequence>
<proteinExistence type="predicted"/>
<reference evidence="6" key="1">
    <citation type="submission" date="2010-07" db="EMBL/GenBank/DDBJ databases">
        <title>Genome sequence of Mycoplasma leachii PG50 MU clone A8.</title>
        <authorList>
            <person name="Wise K."/>
            <person name="Calcutt M.J."/>
            <person name="Foecking M.F."/>
            <person name="Madupu R."/>
            <person name="DeBoy R.T."/>
            <person name="Roske K."/>
            <person name="Martin T.R."/>
            <person name="Hvinden M.L."/>
            <person name="Durkin A.S."/>
            <person name="Glass J."/>
            <person name="Methe B.A."/>
        </authorList>
    </citation>
    <scope>NUCLEOTIDE SEQUENCE [LARGE SCALE GENOMIC DNA]</scope>
    <source>
        <strain evidence="6">DSM 21131 / NCTC 10133 / N29 / PG50</strain>
    </source>
</reference>
<dbReference type="eggNOG" id="COG3177">
    <property type="taxonomic scope" value="Bacteria"/>
</dbReference>
<protein>
    <submittedName>
        <fullName evidence="5">Fic family protein</fullName>
    </submittedName>
</protein>
<evidence type="ECO:0000313" key="5">
    <source>
        <dbReference type="EMBL" id="ADR23992.1"/>
    </source>
</evidence>
<gene>
    <name evidence="5" type="ordered locus">MSB_A0797</name>
</gene>
<dbReference type="RefSeq" id="WP_013448031.1">
    <property type="nucleotide sequence ID" value="NC_014751.1"/>
</dbReference>
<evidence type="ECO:0000256" key="2">
    <source>
        <dbReference type="PIRSR" id="PIRSR640198-2"/>
    </source>
</evidence>
<feature type="binding site" evidence="2">
    <location>
        <begin position="226"/>
        <end position="233"/>
    </location>
    <ligand>
        <name>ATP</name>
        <dbReference type="ChEBI" id="CHEBI:30616"/>
    </ligand>
</feature>
<dbReference type="PROSITE" id="PS51459">
    <property type="entry name" value="FIDO"/>
    <property type="match status" value="1"/>
</dbReference>
<feature type="active site" evidence="1">
    <location>
        <position position="222"/>
    </location>
</feature>
<evidence type="ECO:0000259" key="4">
    <source>
        <dbReference type="PROSITE" id="PS51459"/>
    </source>
</evidence>